<proteinExistence type="predicted"/>
<dbReference type="AlphaFoldDB" id="A0A8A1L5V9"/>
<dbReference type="Proteomes" id="UP000663419">
    <property type="component" value="Chromosome 1"/>
</dbReference>
<gene>
    <name evidence="1" type="ORF">I7I53_09658</name>
</gene>
<accession>A0A8A1L5V9</accession>
<organism evidence="1 2">
    <name type="scientific">Ajellomyces capsulatus (strain H88)</name>
    <name type="common">Darling's disease fungus</name>
    <name type="synonym">Histoplasma capsulatum</name>
    <dbReference type="NCBI Taxonomy" id="544711"/>
    <lineage>
        <taxon>Eukaryota</taxon>
        <taxon>Fungi</taxon>
        <taxon>Dikarya</taxon>
        <taxon>Ascomycota</taxon>
        <taxon>Pezizomycotina</taxon>
        <taxon>Eurotiomycetes</taxon>
        <taxon>Eurotiomycetidae</taxon>
        <taxon>Onygenales</taxon>
        <taxon>Ajellomycetaceae</taxon>
        <taxon>Histoplasma</taxon>
    </lineage>
</organism>
<reference evidence="1" key="1">
    <citation type="submission" date="2021-01" db="EMBL/GenBank/DDBJ databases">
        <title>Chromosome-level genome assembly of a human fungal pathogen reveals clustering of transcriptionally co-regulated genes.</title>
        <authorList>
            <person name="Voorhies M."/>
            <person name="Cohen S."/>
            <person name="Shea T.P."/>
            <person name="Petrus S."/>
            <person name="Munoz J.F."/>
            <person name="Poplawski S."/>
            <person name="Goldman W.E."/>
            <person name="Michael T."/>
            <person name="Cuomo C.A."/>
            <person name="Sil A."/>
            <person name="Beyhan S."/>
        </authorList>
    </citation>
    <scope>NUCLEOTIDE SEQUENCE</scope>
    <source>
        <strain evidence="1">H88</strain>
    </source>
</reference>
<dbReference type="VEuPathDB" id="FungiDB:I7I53_09658"/>
<name>A0A8A1L5V9_AJEC8</name>
<sequence>MFKALPLRLGHQSTSIFCIEGNHLKAIDQDRYYDISKFVPKQASQYPSLQLIRLSTLPCFHCGFTQSICAIIRKWSIPVATICI</sequence>
<protein>
    <submittedName>
        <fullName evidence="1">Uncharacterized protein</fullName>
    </submittedName>
</protein>
<dbReference type="EMBL" id="CP069102">
    <property type="protein sequence ID" value="QSS49336.1"/>
    <property type="molecule type" value="Genomic_DNA"/>
</dbReference>
<evidence type="ECO:0000313" key="2">
    <source>
        <dbReference type="Proteomes" id="UP000663419"/>
    </source>
</evidence>
<evidence type="ECO:0000313" key="1">
    <source>
        <dbReference type="EMBL" id="QSS49336.1"/>
    </source>
</evidence>